<dbReference type="GO" id="GO:0006370">
    <property type="term" value="P:7-methylguanosine mRNA capping"/>
    <property type="evidence" value="ECO:0007669"/>
    <property type="project" value="UniProtKB-KW"/>
</dbReference>
<evidence type="ECO:0000256" key="1">
    <source>
        <dbReference type="ARBA" id="ARBA00006069"/>
    </source>
</evidence>
<keyword evidence="3" id="KW-0507">mRNA processing</keyword>
<protein>
    <recommendedName>
        <fullName evidence="2">Nuclear cap-binding protein subunit 3</fullName>
    </recommendedName>
</protein>
<feature type="region of interest" description="Disordered" evidence="4">
    <location>
        <begin position="124"/>
        <end position="220"/>
    </location>
</feature>
<proteinExistence type="inferred from homology"/>
<gene>
    <name evidence="5" type="ORF">AB205_0097710</name>
</gene>
<feature type="compositionally biased region" description="Basic and acidic residues" evidence="4">
    <location>
        <begin position="124"/>
        <end position="143"/>
    </location>
</feature>
<dbReference type="GO" id="GO:0000340">
    <property type="term" value="F:RNA 7-methylguanosine cap binding"/>
    <property type="evidence" value="ECO:0007669"/>
    <property type="project" value="InterPro"/>
</dbReference>
<dbReference type="PANTHER" id="PTHR16291">
    <property type="entry name" value="NUCLEAR CAP-BINDING PROTEIN SUBUNIT 3"/>
    <property type="match status" value="1"/>
</dbReference>
<evidence type="ECO:0000313" key="5">
    <source>
        <dbReference type="EMBL" id="PIN91584.1"/>
    </source>
</evidence>
<accession>A0A2G9NKJ3</accession>
<comment type="similarity">
    <text evidence="1">Belongs to the NCBP3 family.</text>
</comment>
<evidence type="ECO:0000313" key="6">
    <source>
        <dbReference type="Proteomes" id="UP000228934"/>
    </source>
</evidence>
<evidence type="ECO:0000256" key="3">
    <source>
        <dbReference type="ARBA" id="ARBA00023042"/>
    </source>
</evidence>
<dbReference type="PANTHER" id="PTHR16291:SF0">
    <property type="entry name" value="NUCLEAR CAP-BINDING PROTEIN SUBUNIT 3"/>
    <property type="match status" value="1"/>
</dbReference>
<dbReference type="Proteomes" id="UP000228934">
    <property type="component" value="Unassembled WGS sequence"/>
</dbReference>
<sequence>DNIRRYENKAGTFITGIDVTSKEAIEKKEQRAKRFHFRAEVSDNQRNVVLDRDMMRKALPKVRLETLHVVGVDDLSTEDIFTFFKQYPPGYIEWLDDTSCNVVWLDEVTAARALLNLTTMPVDTKDKKDEESTSTKSKADRFNDSSGDETEEGEVDEDNPSDAEETNKNTLNTEKGERVPVFDRYPVPTSVGPCRGEVRQKSGLLPPAVRPVGERSVHVQ</sequence>
<reference evidence="6" key="1">
    <citation type="journal article" date="2017" name="Nat. Commun.">
        <title>The North American bullfrog draft genome provides insight into hormonal regulation of long noncoding RNA.</title>
        <authorList>
            <person name="Hammond S.A."/>
            <person name="Warren R.L."/>
            <person name="Vandervalk B.P."/>
            <person name="Kucuk E."/>
            <person name="Khan H."/>
            <person name="Gibb E.A."/>
            <person name="Pandoh P."/>
            <person name="Kirk H."/>
            <person name="Zhao Y."/>
            <person name="Jones M."/>
            <person name="Mungall A.J."/>
            <person name="Coope R."/>
            <person name="Pleasance S."/>
            <person name="Moore R.A."/>
            <person name="Holt R.A."/>
            <person name="Round J.M."/>
            <person name="Ohora S."/>
            <person name="Walle B.V."/>
            <person name="Veldhoen N."/>
            <person name="Helbing C.C."/>
            <person name="Birol I."/>
        </authorList>
    </citation>
    <scope>NUCLEOTIDE SEQUENCE [LARGE SCALE GENOMIC DNA]</scope>
</reference>
<dbReference type="Gene3D" id="3.30.70.330">
    <property type="match status" value="1"/>
</dbReference>
<dbReference type="GO" id="GO:0003729">
    <property type="term" value="F:mRNA binding"/>
    <property type="evidence" value="ECO:0007669"/>
    <property type="project" value="InterPro"/>
</dbReference>
<keyword evidence="6" id="KW-1185">Reference proteome</keyword>
<organism evidence="5 6">
    <name type="scientific">Aquarana catesbeiana</name>
    <name type="common">American bullfrog</name>
    <name type="synonym">Rana catesbeiana</name>
    <dbReference type="NCBI Taxonomy" id="8400"/>
    <lineage>
        <taxon>Eukaryota</taxon>
        <taxon>Metazoa</taxon>
        <taxon>Chordata</taxon>
        <taxon>Craniata</taxon>
        <taxon>Vertebrata</taxon>
        <taxon>Euteleostomi</taxon>
        <taxon>Amphibia</taxon>
        <taxon>Batrachia</taxon>
        <taxon>Anura</taxon>
        <taxon>Neobatrachia</taxon>
        <taxon>Ranoidea</taxon>
        <taxon>Ranidae</taxon>
        <taxon>Aquarana</taxon>
    </lineage>
</organism>
<name>A0A2G9NKJ3_AQUCT</name>
<evidence type="ECO:0000256" key="4">
    <source>
        <dbReference type="SAM" id="MobiDB-lite"/>
    </source>
</evidence>
<feature type="non-terminal residue" evidence="5">
    <location>
        <position position="1"/>
    </location>
</feature>
<keyword evidence="3" id="KW-0506">mRNA capping</keyword>
<dbReference type="EMBL" id="KV922769">
    <property type="protein sequence ID" value="PIN91584.1"/>
    <property type="molecule type" value="Genomic_DNA"/>
</dbReference>
<dbReference type="InterPro" id="IPR012677">
    <property type="entry name" value="Nucleotide-bd_a/b_plait_sf"/>
</dbReference>
<dbReference type="OrthoDB" id="422106at2759"/>
<dbReference type="Pfam" id="PF10309">
    <property type="entry name" value="NCBP3"/>
    <property type="match status" value="1"/>
</dbReference>
<feature type="compositionally biased region" description="Acidic residues" evidence="4">
    <location>
        <begin position="146"/>
        <end position="164"/>
    </location>
</feature>
<dbReference type="InterPro" id="IPR019416">
    <property type="entry name" value="NCBP3"/>
</dbReference>
<dbReference type="AlphaFoldDB" id="A0A2G9NKJ3"/>
<dbReference type="GO" id="GO:0005634">
    <property type="term" value="C:nucleus"/>
    <property type="evidence" value="ECO:0007669"/>
    <property type="project" value="TreeGrafter"/>
</dbReference>
<evidence type="ECO:0000256" key="2">
    <source>
        <dbReference type="ARBA" id="ARBA00019876"/>
    </source>
</evidence>